<feature type="compositionally biased region" description="Low complexity" evidence="1">
    <location>
        <begin position="685"/>
        <end position="703"/>
    </location>
</feature>
<proteinExistence type="predicted"/>
<feature type="compositionally biased region" description="Basic and acidic residues" evidence="1">
    <location>
        <begin position="368"/>
        <end position="394"/>
    </location>
</feature>
<evidence type="ECO:0000313" key="3">
    <source>
        <dbReference type="EMBL" id="KAF6216112.1"/>
    </source>
</evidence>
<dbReference type="Pfam" id="PF16669">
    <property type="entry name" value="TTC5_OB"/>
    <property type="match status" value="1"/>
</dbReference>
<feature type="compositionally biased region" description="Basic and acidic residues" evidence="1">
    <location>
        <begin position="133"/>
        <end position="181"/>
    </location>
</feature>
<protein>
    <recommendedName>
        <fullName evidence="2">Tetratricopeptide repeat protein 5 OB fold domain-containing protein</fullName>
    </recommendedName>
</protein>
<feature type="compositionally biased region" description="Basic and acidic residues" evidence="1">
    <location>
        <begin position="592"/>
        <end position="620"/>
    </location>
</feature>
<dbReference type="Proteomes" id="UP000466442">
    <property type="component" value="Linkage Group LG1"/>
</dbReference>
<dbReference type="AlphaFoldDB" id="A0A6A4KKP6"/>
<feature type="compositionally biased region" description="Polar residues" evidence="1">
    <location>
        <begin position="789"/>
        <end position="820"/>
    </location>
</feature>
<dbReference type="Gene3D" id="2.40.50.550">
    <property type="match status" value="1"/>
</dbReference>
<dbReference type="InterPro" id="IPR019734">
    <property type="entry name" value="TPR_rpt"/>
</dbReference>
<feature type="compositionally biased region" description="Low complexity" evidence="1">
    <location>
        <begin position="541"/>
        <end position="550"/>
    </location>
</feature>
<feature type="compositionally biased region" description="Polar residues" evidence="1">
    <location>
        <begin position="302"/>
        <end position="319"/>
    </location>
</feature>
<name>A0A6A4KKP6_APOLU</name>
<feature type="compositionally biased region" description="Polar residues" evidence="1">
    <location>
        <begin position="672"/>
        <end position="684"/>
    </location>
</feature>
<dbReference type="SUPFAM" id="SSF48452">
    <property type="entry name" value="TPR-like"/>
    <property type="match status" value="1"/>
</dbReference>
<feature type="compositionally biased region" description="Basic and acidic residues" evidence="1">
    <location>
        <begin position="443"/>
        <end position="472"/>
    </location>
</feature>
<dbReference type="InterPro" id="IPR011990">
    <property type="entry name" value="TPR-like_helical_dom_sf"/>
</dbReference>
<feature type="region of interest" description="Disordered" evidence="1">
    <location>
        <begin position="31"/>
        <end position="232"/>
    </location>
</feature>
<organism evidence="3 4">
    <name type="scientific">Apolygus lucorum</name>
    <name type="common">Small green plant bug</name>
    <name type="synonym">Lygocoris lucorum</name>
    <dbReference type="NCBI Taxonomy" id="248454"/>
    <lineage>
        <taxon>Eukaryota</taxon>
        <taxon>Metazoa</taxon>
        <taxon>Ecdysozoa</taxon>
        <taxon>Arthropoda</taxon>
        <taxon>Hexapoda</taxon>
        <taxon>Insecta</taxon>
        <taxon>Pterygota</taxon>
        <taxon>Neoptera</taxon>
        <taxon>Paraneoptera</taxon>
        <taxon>Hemiptera</taxon>
        <taxon>Heteroptera</taxon>
        <taxon>Panheteroptera</taxon>
        <taxon>Cimicomorpha</taxon>
        <taxon>Miridae</taxon>
        <taxon>Mirini</taxon>
        <taxon>Apolygus</taxon>
    </lineage>
</organism>
<feature type="region of interest" description="Disordered" evidence="1">
    <location>
        <begin position="274"/>
        <end position="482"/>
    </location>
</feature>
<dbReference type="SMART" id="SM00028">
    <property type="entry name" value="TPR"/>
    <property type="match status" value="3"/>
</dbReference>
<feature type="region of interest" description="Disordered" evidence="1">
    <location>
        <begin position="672"/>
        <end position="855"/>
    </location>
</feature>
<feature type="compositionally biased region" description="Basic and acidic residues" evidence="1">
    <location>
        <begin position="32"/>
        <end position="110"/>
    </location>
</feature>
<keyword evidence="4" id="KW-1185">Reference proteome</keyword>
<evidence type="ECO:0000256" key="1">
    <source>
        <dbReference type="SAM" id="MobiDB-lite"/>
    </source>
</evidence>
<sequence length="1263" mass="146069">MAEDTVKSPRVRKLSWADMVDEEEELMLAKETFQKAMKEREQQKTSSQREKVNTKRRTEQTEKTHFRRSPEQRDTTELRGSPEQKERGHQRRSPEQRESIQQRKSPEQRRRAQQKSPLSGERTQQRKSPVQRVRPEYRRSPDRRERTQQWRSPENRNRIQQRRRPESRDRIQQRRRPESRDRIRKKRSPEYRERALLRRSPEHWERTYHRRSSEQWDRTQQRRSPEYRERVHQRISPELWDRTQQMKSPVHWERMHHTISPELWDRTQHMKSPVHWERMPHRRSPDQWDRTQQRRSPERRASTQSRRSPLRWESTQQRISLERRASYEQRSLEQRDRTEQKTINDPLREFTPKDRSSESYRSCPERSLNPKEAYEQPVKDREQLEASKVPEKDNSTISPELTEKPVHPSPKSHSHGTQTNIDSQGQSSPETHSNIDIMPFKSFKTEKPKDIRAPFKQDERISCSPSKQEKRSSSSPLEQEECLTKSVCDLKENKSSDAISKINIIPFKGFITEKPIVAPPPFKQEVQTSKSSGEPKEQVITETGSSSSTSPEKASKDAKRKPISKHDGPSRSVPYIPLNSQNTATKSPPAAIKKDKLEALVDPPQERKKPEEELHIKATHASLEKEIVPKYYHRGDGDSAQIMKCEKHPLEPVPQIHPTHQVVNLGKANYQSAVRATSTVESSMNTSDNQSIQSSSSRADSSTKTAGGPIQILKRVPVQNMEEHSTVQRSPKQELSVKATSCQTLPDKSVEKVTSSSNHSPKDEESGKVPSGGIRILKRSPPTKLDTPAAQSLQVGSTDDNVEQPSVLDTQKPDTTASPQTDEDHMRRPPLLPTPPDSERLMNPDDTDQSEENRLTWGDVVNETSSMDILKEELKRFKGLSNDLKTIVEDQQSYRAQLDEMLKDSLVIFDTHKESAIREDKIGYWITRGLIFMESPKFGHHAIDAFTKAVKLEPSSIDSWNNLGDCYCSLGDFEMSKKCFLSALAQEKNVVSYQNLSMLCRLKRPREKEDNQDGINYAKEALACDFSCTKSWAILGNAYMAAFFASGQNEQFVNKALHAYRKADNGEVLDYEVCYNKFIALKFLEDYDEALKTLSPSLSRLEVEWKEAKTDYMSLVNYLKQVQELIDKKGKIRPKRRQEYIKQLRSRKPSEDERAAEREGSLRISGTVIWILSPDGSYPYTVGLLTASEEIFAVSVFNLVTSKGFTIGDTMNIPVASKTSVHIHVCEQEFKFSKIRIFVPTDIILNGKRLSMKVLQPYEFHSN</sequence>
<feature type="compositionally biased region" description="Basic and acidic residues" evidence="1">
    <location>
        <begin position="320"/>
        <end position="358"/>
    </location>
</feature>
<dbReference type="OrthoDB" id="423589at2759"/>
<evidence type="ECO:0000259" key="2">
    <source>
        <dbReference type="Pfam" id="PF16669"/>
    </source>
</evidence>
<feature type="domain" description="Tetratricopeptide repeat protein 5 OB fold" evidence="2">
    <location>
        <begin position="1163"/>
        <end position="1256"/>
    </location>
</feature>
<dbReference type="Pfam" id="PF13431">
    <property type="entry name" value="TPR_17"/>
    <property type="match status" value="1"/>
</dbReference>
<reference evidence="3" key="1">
    <citation type="journal article" date="2021" name="Mol. Ecol. Resour.">
        <title>Apolygus lucorum genome provides insights into omnivorousness and mesophyll feeding.</title>
        <authorList>
            <person name="Liu Y."/>
            <person name="Liu H."/>
            <person name="Wang H."/>
            <person name="Huang T."/>
            <person name="Liu B."/>
            <person name="Yang B."/>
            <person name="Yin L."/>
            <person name="Li B."/>
            <person name="Zhang Y."/>
            <person name="Zhang S."/>
            <person name="Jiang F."/>
            <person name="Zhang X."/>
            <person name="Ren Y."/>
            <person name="Wang B."/>
            <person name="Wang S."/>
            <person name="Lu Y."/>
            <person name="Wu K."/>
            <person name="Fan W."/>
            <person name="Wang G."/>
        </authorList>
    </citation>
    <scope>NUCLEOTIDE SEQUENCE</scope>
    <source>
        <strain evidence="3">12Hb</strain>
    </source>
</reference>
<comment type="caution">
    <text evidence="3">The sequence shown here is derived from an EMBL/GenBank/DDBJ whole genome shotgun (WGS) entry which is preliminary data.</text>
</comment>
<feature type="compositionally biased region" description="Polar residues" evidence="1">
    <location>
        <begin position="738"/>
        <end position="759"/>
    </location>
</feature>
<gene>
    <name evidence="3" type="ORF">GE061_000450</name>
</gene>
<feature type="compositionally biased region" description="Basic and acidic residues" evidence="1">
    <location>
        <begin position="188"/>
        <end position="232"/>
    </location>
</feature>
<dbReference type="EMBL" id="WIXP02000001">
    <property type="protein sequence ID" value="KAF6216112.1"/>
    <property type="molecule type" value="Genomic_DNA"/>
</dbReference>
<feature type="compositionally biased region" description="Polar residues" evidence="1">
    <location>
        <begin position="415"/>
        <end position="434"/>
    </location>
</feature>
<dbReference type="Gene3D" id="1.25.40.10">
    <property type="entry name" value="Tetratricopeptide repeat domain"/>
    <property type="match status" value="1"/>
</dbReference>
<accession>A0A6A4KKP6</accession>
<feature type="compositionally biased region" description="Basic and acidic residues" evidence="1">
    <location>
        <begin position="274"/>
        <end position="301"/>
    </location>
</feature>
<dbReference type="InterPro" id="IPR038645">
    <property type="entry name" value="TTC5_OB_sf"/>
</dbReference>
<evidence type="ECO:0000313" key="4">
    <source>
        <dbReference type="Proteomes" id="UP000466442"/>
    </source>
</evidence>
<feature type="region of interest" description="Disordered" evidence="1">
    <location>
        <begin position="519"/>
        <end position="620"/>
    </location>
</feature>
<dbReference type="InterPro" id="IPR032076">
    <property type="entry name" value="TTC5_OB"/>
</dbReference>